<evidence type="ECO:0000256" key="1">
    <source>
        <dbReference type="SAM" id="Phobius"/>
    </source>
</evidence>
<dbReference type="EMBL" id="GEDG01018554">
    <property type="protein sequence ID" value="JAP20688.1"/>
    <property type="molecule type" value="Transcribed_RNA"/>
</dbReference>
<sequence length="124" mass="14091">MLSLTLFNSKNGRLKVKDEEIQIVLLLLGGVLMICFLLSCMSIKVVKDVQSFLSNFKGVEESGTFFPYQRRAITYNVSGLLIVSPFTSYRNQMLEVAKLYHLCSTPLWHNLFTSNTLSSHQMCC</sequence>
<keyword evidence="1" id="KW-1133">Transmembrane helix</keyword>
<name>A0A0V0HL40_SOLCH</name>
<dbReference type="AlphaFoldDB" id="A0A0V0HL40"/>
<protein>
    <submittedName>
        <fullName evidence="2">Putative ovule protein</fullName>
    </submittedName>
</protein>
<reference evidence="2" key="1">
    <citation type="submission" date="2015-12" db="EMBL/GenBank/DDBJ databases">
        <title>Gene expression during late stages of embryo sac development: a critical building block for successful pollen-pistil interactions.</title>
        <authorList>
            <person name="Liu Y."/>
            <person name="Joly V."/>
            <person name="Sabar M."/>
            <person name="Matton D.P."/>
        </authorList>
    </citation>
    <scope>NUCLEOTIDE SEQUENCE</scope>
</reference>
<evidence type="ECO:0000313" key="2">
    <source>
        <dbReference type="EMBL" id="JAP20688.1"/>
    </source>
</evidence>
<proteinExistence type="predicted"/>
<feature type="transmembrane region" description="Helical" evidence="1">
    <location>
        <begin position="21"/>
        <end position="46"/>
    </location>
</feature>
<accession>A0A0V0HL40</accession>
<keyword evidence="1" id="KW-0472">Membrane</keyword>
<organism evidence="2">
    <name type="scientific">Solanum chacoense</name>
    <name type="common">Chaco potato</name>
    <dbReference type="NCBI Taxonomy" id="4108"/>
    <lineage>
        <taxon>Eukaryota</taxon>
        <taxon>Viridiplantae</taxon>
        <taxon>Streptophyta</taxon>
        <taxon>Embryophyta</taxon>
        <taxon>Tracheophyta</taxon>
        <taxon>Spermatophyta</taxon>
        <taxon>Magnoliopsida</taxon>
        <taxon>eudicotyledons</taxon>
        <taxon>Gunneridae</taxon>
        <taxon>Pentapetalae</taxon>
        <taxon>asterids</taxon>
        <taxon>lamiids</taxon>
        <taxon>Solanales</taxon>
        <taxon>Solanaceae</taxon>
        <taxon>Solanoideae</taxon>
        <taxon>Solaneae</taxon>
        <taxon>Solanum</taxon>
    </lineage>
</organism>
<keyword evidence="1" id="KW-0812">Transmembrane</keyword>